<keyword evidence="1" id="KW-0472">Membrane</keyword>
<keyword evidence="1" id="KW-1133">Transmembrane helix</keyword>
<protein>
    <submittedName>
        <fullName evidence="2">Uncharacterized protein</fullName>
    </submittedName>
</protein>
<dbReference type="AlphaFoldDB" id="A0A371AZT5"/>
<dbReference type="Proteomes" id="UP000255036">
    <property type="component" value="Unassembled WGS sequence"/>
</dbReference>
<feature type="transmembrane region" description="Helical" evidence="1">
    <location>
        <begin position="20"/>
        <end position="41"/>
    </location>
</feature>
<name>A0A371AZT5_9FIRM</name>
<dbReference type="EMBL" id="QRCT01000007">
    <property type="protein sequence ID" value="RDU25114.1"/>
    <property type="molecule type" value="Genomic_DNA"/>
</dbReference>
<feature type="transmembrane region" description="Helical" evidence="1">
    <location>
        <begin position="89"/>
        <end position="106"/>
    </location>
</feature>
<dbReference type="RefSeq" id="WP_115480322.1">
    <property type="nucleotide sequence ID" value="NZ_QRCT01000007.1"/>
</dbReference>
<evidence type="ECO:0000313" key="3">
    <source>
        <dbReference type="Proteomes" id="UP000255036"/>
    </source>
</evidence>
<accession>A0A371AZT5</accession>
<comment type="caution">
    <text evidence="2">The sequence shown here is derived from an EMBL/GenBank/DDBJ whole genome shotgun (WGS) entry which is preliminary data.</text>
</comment>
<proteinExistence type="predicted"/>
<gene>
    <name evidence="2" type="ORF">DWV06_01040</name>
</gene>
<keyword evidence="3" id="KW-1185">Reference proteome</keyword>
<sequence>MKKISKMTLDTDYKKNVSCYFSWLPFIGLIVSIFSALFMLVKGKEPSLMLVLYTLIPLVGNSFLSFLIYISFRKTLNFNLPFFKGKKKFLTISLITCFMLIEIIIFS</sequence>
<feature type="transmembrane region" description="Helical" evidence="1">
    <location>
        <begin position="47"/>
        <end position="69"/>
    </location>
</feature>
<reference evidence="2 3" key="1">
    <citation type="submission" date="2018-07" db="EMBL/GenBank/DDBJ databases">
        <title>Anaerosacharophilus polymeroproducens gen. nov. sp. nov., an anaerobic bacterium isolated from salt field.</title>
        <authorList>
            <person name="Kim W."/>
            <person name="Yang S.-H."/>
            <person name="Oh J."/>
            <person name="Lee J.-H."/>
            <person name="Kwon K.K."/>
        </authorList>
    </citation>
    <scope>NUCLEOTIDE SEQUENCE [LARGE SCALE GENOMIC DNA]</scope>
    <source>
        <strain evidence="2 3">MCWD5</strain>
    </source>
</reference>
<keyword evidence="1" id="KW-0812">Transmembrane</keyword>
<evidence type="ECO:0000313" key="2">
    <source>
        <dbReference type="EMBL" id="RDU25114.1"/>
    </source>
</evidence>
<evidence type="ECO:0000256" key="1">
    <source>
        <dbReference type="SAM" id="Phobius"/>
    </source>
</evidence>
<organism evidence="2 3">
    <name type="scientific">Anaerosacchariphilus polymeriproducens</name>
    <dbReference type="NCBI Taxonomy" id="1812858"/>
    <lineage>
        <taxon>Bacteria</taxon>
        <taxon>Bacillati</taxon>
        <taxon>Bacillota</taxon>
        <taxon>Clostridia</taxon>
        <taxon>Lachnospirales</taxon>
        <taxon>Lachnospiraceae</taxon>
        <taxon>Anaerosacchariphilus</taxon>
    </lineage>
</organism>